<name>A0A061RAU5_9CHLO</name>
<evidence type="ECO:0000259" key="1">
    <source>
        <dbReference type="Pfam" id="PF14237"/>
    </source>
</evidence>
<evidence type="ECO:0000313" key="2">
    <source>
        <dbReference type="EMBL" id="JAC70072.1"/>
    </source>
</evidence>
<proteinExistence type="predicted"/>
<feature type="domain" description="GYF" evidence="1">
    <location>
        <begin position="53"/>
        <end position="103"/>
    </location>
</feature>
<dbReference type="EMBL" id="GBEZ01016154">
    <property type="protein sequence ID" value="JAC70072.1"/>
    <property type="molecule type" value="Transcribed_RNA"/>
</dbReference>
<sequence length="150" mass="17246">MANEKPVKEAKFAVEGGPRLAPRRVPPAGFASLTFQQKQQVDYIRTATRKNVWYYRDRLNVARGPCSLPVLRECWVQGVIDENTLVWGQGLGDWIPARNVRTLVAQIRTVEVQVATWIKREFALKPALEKVRKSRGDLRQHQSSQVEEMY</sequence>
<reference evidence="2" key="1">
    <citation type="submission" date="2014-05" db="EMBL/GenBank/DDBJ databases">
        <title>The transcriptome of the halophilic microalga Tetraselmis sp. GSL018 isolated from the Great Salt Lake, Utah.</title>
        <authorList>
            <person name="Jinkerson R.E."/>
            <person name="D'Adamo S."/>
            <person name="Posewitz M.C."/>
        </authorList>
    </citation>
    <scope>NUCLEOTIDE SEQUENCE</scope>
    <source>
        <strain evidence="2">GSL018</strain>
    </source>
</reference>
<dbReference type="InterPro" id="IPR037471">
    <property type="entry name" value="TIC56"/>
</dbReference>
<gene>
    <name evidence="2" type="ORF">TSPGSL018_4943</name>
</gene>
<accession>A0A061RAU5</accession>
<dbReference type="AlphaFoldDB" id="A0A061RAU5"/>
<dbReference type="GO" id="GO:0009706">
    <property type="term" value="C:chloroplast inner membrane"/>
    <property type="evidence" value="ECO:0007669"/>
    <property type="project" value="TreeGrafter"/>
</dbReference>
<dbReference type="Pfam" id="PF14237">
    <property type="entry name" value="GYF_2"/>
    <property type="match status" value="1"/>
</dbReference>
<dbReference type="PANTHER" id="PTHR37755:SF1">
    <property type="entry name" value="PROTEIN TIC 56, CHLOROPLASTIC"/>
    <property type="match status" value="1"/>
</dbReference>
<protein>
    <submittedName>
        <fullName evidence="2">Gtp-binding protein lepa</fullName>
    </submittedName>
</protein>
<organism evidence="2">
    <name type="scientific">Tetraselmis sp. GSL018</name>
    <dbReference type="NCBI Taxonomy" id="582737"/>
    <lineage>
        <taxon>Eukaryota</taxon>
        <taxon>Viridiplantae</taxon>
        <taxon>Chlorophyta</taxon>
        <taxon>core chlorophytes</taxon>
        <taxon>Chlorodendrophyceae</taxon>
        <taxon>Chlorodendrales</taxon>
        <taxon>Chlorodendraceae</taxon>
        <taxon>Tetraselmis</taxon>
    </lineage>
</organism>
<dbReference type="InterPro" id="IPR025640">
    <property type="entry name" value="GYF_2"/>
</dbReference>
<dbReference type="PANTHER" id="PTHR37755">
    <property type="entry name" value="PROTEIN TIC 56, CHLOROPLASTIC"/>
    <property type="match status" value="1"/>
</dbReference>
<dbReference type="GO" id="GO:0045037">
    <property type="term" value="P:protein import into chloroplast stroma"/>
    <property type="evidence" value="ECO:0007669"/>
    <property type="project" value="TreeGrafter"/>
</dbReference>